<dbReference type="InterPro" id="IPR014001">
    <property type="entry name" value="Helicase_ATP-bd"/>
</dbReference>
<dbReference type="Pfam" id="PF00271">
    <property type="entry name" value="Helicase_C"/>
    <property type="match status" value="1"/>
</dbReference>
<dbReference type="GO" id="GO:0004386">
    <property type="term" value="F:helicase activity"/>
    <property type="evidence" value="ECO:0007669"/>
    <property type="project" value="UniProtKB-KW"/>
</dbReference>
<keyword evidence="7" id="KW-0067">ATP-binding</keyword>
<dbReference type="GO" id="GO:0008270">
    <property type="term" value="F:zinc ion binding"/>
    <property type="evidence" value="ECO:0007669"/>
    <property type="project" value="UniProtKB-KW"/>
</dbReference>
<organism evidence="7">
    <name type="scientific">Schlesneria paludicola</name>
    <dbReference type="NCBI Taxonomy" id="360056"/>
    <lineage>
        <taxon>Bacteria</taxon>
        <taxon>Pseudomonadati</taxon>
        <taxon>Planctomycetota</taxon>
        <taxon>Planctomycetia</taxon>
        <taxon>Planctomycetales</taxon>
        <taxon>Planctomycetaceae</taxon>
        <taxon>Schlesneria</taxon>
    </lineage>
</organism>
<dbReference type="SMART" id="SM00490">
    <property type="entry name" value="HELICc"/>
    <property type="match status" value="1"/>
</dbReference>
<feature type="region of interest" description="Disordered" evidence="3">
    <location>
        <begin position="129"/>
        <end position="152"/>
    </location>
</feature>
<protein>
    <submittedName>
        <fullName evidence="7">Helicase SNF2</fullName>
    </submittedName>
</protein>
<evidence type="ECO:0000259" key="4">
    <source>
        <dbReference type="PROSITE" id="PS50966"/>
    </source>
</evidence>
<dbReference type="GO" id="GO:0005524">
    <property type="term" value="F:ATP binding"/>
    <property type="evidence" value="ECO:0007669"/>
    <property type="project" value="InterPro"/>
</dbReference>
<dbReference type="PROSITE" id="PS51192">
    <property type="entry name" value="HELICASE_ATP_BIND_1"/>
    <property type="match status" value="1"/>
</dbReference>
<dbReference type="InterPro" id="IPR038718">
    <property type="entry name" value="SNF2-like_sf"/>
</dbReference>
<dbReference type="Pfam" id="PF00176">
    <property type="entry name" value="SNF2-rel_dom"/>
    <property type="match status" value="1"/>
</dbReference>
<keyword evidence="2" id="KW-0863">Zinc-finger</keyword>
<dbReference type="CDD" id="cd18793">
    <property type="entry name" value="SF2_C_SNF"/>
    <property type="match status" value="1"/>
</dbReference>
<evidence type="ECO:0000259" key="5">
    <source>
        <dbReference type="PROSITE" id="PS51192"/>
    </source>
</evidence>
<dbReference type="GO" id="GO:0016787">
    <property type="term" value="F:hydrolase activity"/>
    <property type="evidence" value="ECO:0007669"/>
    <property type="project" value="UniProtKB-KW"/>
</dbReference>
<proteinExistence type="predicted"/>
<dbReference type="CDD" id="cd18012">
    <property type="entry name" value="DEXQc_arch_SWI2_SNF2"/>
    <property type="match status" value="1"/>
</dbReference>
<name>A0A7C4QP30_9PLAN</name>
<dbReference type="InterPro" id="IPR001650">
    <property type="entry name" value="Helicase_C-like"/>
</dbReference>
<gene>
    <name evidence="7" type="ORF">ENS64_01365</name>
</gene>
<dbReference type="Gene3D" id="3.40.50.300">
    <property type="entry name" value="P-loop containing nucleotide triphosphate hydrolases"/>
    <property type="match status" value="1"/>
</dbReference>
<dbReference type="Gene3D" id="3.40.50.10810">
    <property type="entry name" value="Tandem AAA-ATPase domain"/>
    <property type="match status" value="1"/>
</dbReference>
<evidence type="ECO:0000256" key="3">
    <source>
        <dbReference type="SAM" id="MobiDB-lite"/>
    </source>
</evidence>
<accession>A0A7C4QP30</accession>
<keyword evidence="7" id="KW-0547">Nucleotide-binding</keyword>
<dbReference type="PROSITE" id="PS50966">
    <property type="entry name" value="ZF_SWIM"/>
    <property type="match status" value="1"/>
</dbReference>
<dbReference type="PROSITE" id="PS51194">
    <property type="entry name" value="HELICASE_CTER"/>
    <property type="match status" value="1"/>
</dbReference>
<feature type="domain" description="Helicase ATP-binding" evidence="5">
    <location>
        <begin position="662"/>
        <end position="822"/>
    </location>
</feature>
<evidence type="ECO:0000256" key="1">
    <source>
        <dbReference type="ARBA" id="ARBA00022801"/>
    </source>
</evidence>
<comment type="caution">
    <text evidence="7">The sequence shown here is derived from an EMBL/GenBank/DDBJ whole genome shotgun (WGS) entry which is preliminary data.</text>
</comment>
<dbReference type="PANTHER" id="PTHR10799">
    <property type="entry name" value="SNF2/RAD54 HELICASE FAMILY"/>
    <property type="match status" value="1"/>
</dbReference>
<sequence>MTLAELLESKFRGDIRFRGAAYLQAERVSVVRVTEDSLIGVVRDGVEYQTQLSRRDGALKLMCSCGQAAQPGTGNVQCKHVWATILAVDAGHYLTGSVKPGYIPPFAVQVEPSLAGDYEDWLADDAEHEPLPRAPRRRPVSEPAAPPPPARDWEHRLNELRKAMEDDDLSGAAAGRERQVFYEIDALASEESGTLIIQTSQRQRRSNGEWGKLKPLKLRPGRFEDIDDEEDRRILAHLIGGTPDRSNWSNQAGETWAAVHRYRVPFDLCQMLLPAIAATGRLRLAGDEERVTEILHWDRGAPWELCLSVEHSAADAVWRLQGHLVRGEERISLREPVLLVPGGLFVHGPLIAPFQDFDAFGWVGLLRRGETIEVPEGEVHDLVDRLLDMPALPRLVLPAELRLREVAVEPHPVLIVHPPAKSRWQQERLKGEVFFDYDGASVRGSSGQWAIVQRREGRCLVRQAAREAEFWTQIQDAGFRRLLDHRRGPHDVEIPARELAGAVRRLIQSGWEVRAEGKRVRQPLDIRFQVKSGIDWFELHAHVDFDGARVAFPELLSALARGDGTITLDDGSLGILPEEWMRRYGLLAGLGIVDGDHLRFTTVQIGLLDALLATQPSVDYDQRFAELRDRLHNFQGVQPLHEPPTFQGELRPYQREGLGWLEFLQSFRFGGCLADDMGLGKTIQMLAFLERHRQQRKARRPSLVVVPKSLLFNWHQECQRFTPNMKVLEYAGLERARLRESFAQHDLVLTTYGTLRRDILALKDIAFDYVVLDEAQAIKNAGSQVAKAARLLRAEHRIALSGTPIENHLGDLCSIFEFLNPGMLGRSSAFRLYAADPEDRETRRILAEGLRPLILRRTKQGVASELPEKFEQTIYCEMGPEQERLYVELRDHYRDSLLGLIDEQGLNKSKMHVLEALLRLRQAACHPALLNRGLEDEPCAKLEALCPQLQELLDEGHKALVFSQFTSMLAIVRKHLDQLGIVYEYLDGQTRDRKDRVERFQTDPQCGVFLISLKAGGLGLNLTAADYVFILDPWWNPAVETQAIDRAHRVGQERRVFAYRLICKNTVEEKIAALQQKKRELADAILEQDGSLLQSLTTEDLQLLLS</sequence>
<dbReference type="InterPro" id="IPR049730">
    <property type="entry name" value="SNF2/RAD54-like_C"/>
</dbReference>
<evidence type="ECO:0000313" key="7">
    <source>
        <dbReference type="EMBL" id="HGT37908.1"/>
    </source>
</evidence>
<dbReference type="InterPro" id="IPR000330">
    <property type="entry name" value="SNF2_N"/>
</dbReference>
<dbReference type="EMBL" id="DSVQ01000003">
    <property type="protein sequence ID" value="HGT37908.1"/>
    <property type="molecule type" value="Genomic_DNA"/>
</dbReference>
<feature type="domain" description="SWIM-type" evidence="4">
    <location>
        <begin position="48"/>
        <end position="89"/>
    </location>
</feature>
<keyword evidence="7" id="KW-0347">Helicase</keyword>
<dbReference type="InterPro" id="IPR027417">
    <property type="entry name" value="P-loop_NTPase"/>
</dbReference>
<dbReference type="SMART" id="SM00487">
    <property type="entry name" value="DEXDc"/>
    <property type="match status" value="1"/>
</dbReference>
<dbReference type="SUPFAM" id="SSF52540">
    <property type="entry name" value="P-loop containing nucleoside triphosphate hydrolases"/>
    <property type="match status" value="2"/>
</dbReference>
<feature type="domain" description="Helicase C-terminal" evidence="6">
    <location>
        <begin position="948"/>
        <end position="1097"/>
    </location>
</feature>
<evidence type="ECO:0000259" key="6">
    <source>
        <dbReference type="PROSITE" id="PS51194"/>
    </source>
</evidence>
<dbReference type="AlphaFoldDB" id="A0A7C4QP30"/>
<dbReference type="InterPro" id="IPR007527">
    <property type="entry name" value="Znf_SWIM"/>
</dbReference>
<evidence type="ECO:0000256" key="2">
    <source>
        <dbReference type="PROSITE-ProRule" id="PRU00325"/>
    </source>
</evidence>
<reference evidence="7" key="1">
    <citation type="journal article" date="2020" name="mSystems">
        <title>Genome- and Community-Level Interaction Insights into Carbon Utilization and Element Cycling Functions of Hydrothermarchaeota in Hydrothermal Sediment.</title>
        <authorList>
            <person name="Zhou Z."/>
            <person name="Liu Y."/>
            <person name="Xu W."/>
            <person name="Pan J."/>
            <person name="Luo Z.H."/>
            <person name="Li M."/>
        </authorList>
    </citation>
    <scope>NUCLEOTIDE SEQUENCE [LARGE SCALE GENOMIC DNA]</scope>
    <source>
        <strain evidence="7">SpSt-508</strain>
    </source>
</reference>
<keyword evidence="2" id="KW-0479">Metal-binding</keyword>
<keyword evidence="1" id="KW-0378">Hydrolase</keyword>
<keyword evidence="2" id="KW-0862">Zinc</keyword>